<feature type="region of interest" description="Disordered" evidence="1">
    <location>
        <begin position="627"/>
        <end position="646"/>
    </location>
</feature>
<evidence type="ECO:0000256" key="1">
    <source>
        <dbReference type="SAM" id="MobiDB-lite"/>
    </source>
</evidence>
<proteinExistence type="predicted"/>
<organism evidence="3">
    <name type="scientific">Melanopsichium pennsylvanicum 4</name>
    <dbReference type="NCBI Taxonomy" id="1398559"/>
    <lineage>
        <taxon>Eukaryota</taxon>
        <taxon>Fungi</taxon>
        <taxon>Dikarya</taxon>
        <taxon>Basidiomycota</taxon>
        <taxon>Ustilaginomycotina</taxon>
        <taxon>Ustilaginomycetes</taxon>
        <taxon>Ustilaginales</taxon>
        <taxon>Ustilaginaceae</taxon>
        <taxon>Melanopsichium</taxon>
    </lineage>
</organism>
<reference evidence="3" key="1">
    <citation type="journal article" date="2014" name="Genome Biol. Evol.">
        <title>Gene Loss Rather Than Gene Gain Is Associated with a Host Jump from Monocots to Dicots in the Smut Fungus Melanopsichium pennsylvanicum.</title>
        <authorList>
            <person name="Sharma R."/>
            <person name="Mishra B."/>
            <person name="Runge F."/>
            <person name="Thines M."/>
        </authorList>
    </citation>
    <scope>NUCLEOTIDE SEQUENCE</scope>
    <source>
        <strain evidence="3">4</strain>
    </source>
</reference>
<accession>A0A077R455</accession>
<feature type="domain" description="Nucleolar 27S pre-rRNA processing Urb2/Npa2 C-terminal" evidence="2">
    <location>
        <begin position="1329"/>
        <end position="1587"/>
    </location>
</feature>
<dbReference type="Pfam" id="PF10441">
    <property type="entry name" value="Urb2"/>
    <property type="match status" value="1"/>
</dbReference>
<sequence length="1587" mass="173062">MPTATRSQAAAAGPSTSYNAVTSALAIASITTSEQLVKTLRIPLPPADGISKVDIASEAWHSASFFVPKKAELLSQWTLEYLCSSLRASPLASAPGTPSKGKNKSKQQQKVLFETPTEIDLKAWQLLSTIITAQVGPDSELTETAKRSWVSHLANTQPILNLAGSFANQLQQAFSFSLQKREALMSSASISLARLLPPATSRTAATNIEAATDAIQAWLSFFTSERSTVEQQTGYTILHSMVSTWTTSLQYGTNAKRNYQHFCNIAISSLLDALCALGTSDDEHSTLVTLQLKELVEMIAAESLFTEDVQRALLQAARSAEITRTPSWKHSKVTTSIAVVQQLTALLQDPLRHSAALCSLPILSDLLCTKLRRGEALNAVASSSSTLSGSVRETQLALVRKTMLAEWFFPLLPYILGSHSARDKRASVRKGILRSIEQHNLYIISCDEAEEWRSFLTSLFSTTRNELRQVITTTTITNFREVTRETADHLKSLASLWRLEKSVIEEDLVSIFALVAVQPVDKTALSRGEELYSSTKAGMEFFRAAAAIYARLRTIPSLVNNVLSSVKVAHESCARKDEMGLILFTSQTFMAEFGKLCRDSVTATQVPDLLSRLQGLVHNLDSISTATSATPKAKRQRTASKPDSSLGGANALTAQLQIAAQVVQSVNLAPTLRARSIVAAEELHNNLILPCLDPALSSTHTPSSPSTYGVAAAALRMRQALLSEKWRYDSSEPVKLNGSLPSESLPCLESDFDERADSFLELLSQPNPDPSLCQLQFQILQAFLQRAERDASLDITTSRYCLLISQDSGPLFEFFENLLYTETSNASAWSGSPYLVNNSNELKQVIWMAIVTRWASLFEILAGEKTLKMLAAKLVATSGTNRIYQTELHYITSTALRNAAFLELPKWRKHILETVRDKCSNGDTLEHRLAATAPLWITPIEWVNRSARASLAARLLMLDRDIVKAQSVKVSVKDWVELRSLLSRILEEYVNEAESKDDHLFASISDLLIPIYSSAESDRKHAWEKASLAAMQAIVRVLVQRSKANPAIRARIAQVAKHNRSEAAARTIRRDGITLKMRAAQDMFGMLGEVAQVDVADSAKASLEAVKSLLSTQLESTRDVAQALDVALYHLREIHLCTNAFGTADAVHKVPLAALSKEVVAELCLVFARGSAVADREGIEGKKITRPAAEVALELVKCIAMSGTQSSKAAALAACLAYSALLASMPALQEQKRLADGLQKIIAHLDSEVYDIVLSQLLSALRTTTAASAPVDAKESKALDGDAAALISTIGLALGSAPEGTSKIARTHLSSIFAHLTTPNLLGVRSAVAAVTALDALCSNHVMLFRTQDVAFTLQLLTTITGPSMSDTPTPSVVDMQPSQRDEARDKLFHGVVSTLGSLMRLRQDLVLGFLPHLGSLLARLCVLFRQLRRACEGGVEASGMQRRALRRDLPSWLDPVYVTPLDASHHARALSRLLSSLVVKNVSLKHRTSSQSTSTETGSAKAESLARPFSKHATYILVAYLRILTVPNSVVTADVRAELEVGMMTICEVMGTRQRDAAMIGMLDAAGKVLFKRLWGVFEEQRYKGQ</sequence>
<dbReference type="InterPro" id="IPR018849">
    <property type="entry name" value="Urb2/Npa2_C"/>
</dbReference>
<protein>
    <recommendedName>
        <fullName evidence="2">Nucleolar 27S pre-rRNA processing Urb2/Npa2 C-terminal domain-containing protein</fullName>
    </recommendedName>
</protein>
<evidence type="ECO:0000259" key="2">
    <source>
        <dbReference type="Pfam" id="PF10441"/>
    </source>
</evidence>
<evidence type="ECO:0000313" key="3">
    <source>
        <dbReference type="EMBL" id="CDI53776.1"/>
    </source>
</evidence>
<name>A0A077R455_9BASI</name>
<dbReference type="EMBL" id="HG529591">
    <property type="protein sequence ID" value="CDI53776.1"/>
    <property type="molecule type" value="Genomic_DNA"/>
</dbReference>